<evidence type="ECO:0000256" key="3">
    <source>
        <dbReference type="ARBA" id="ARBA00022827"/>
    </source>
</evidence>
<dbReference type="PROSITE" id="PS51387">
    <property type="entry name" value="FAD_PCMH"/>
    <property type="match status" value="1"/>
</dbReference>
<dbReference type="OrthoDB" id="4149894at2759"/>
<dbReference type="Gene3D" id="3.40.462.20">
    <property type="match status" value="1"/>
</dbReference>
<evidence type="ECO:0000259" key="5">
    <source>
        <dbReference type="PROSITE" id="PS51387"/>
    </source>
</evidence>
<evidence type="ECO:0000256" key="1">
    <source>
        <dbReference type="ARBA" id="ARBA00005466"/>
    </source>
</evidence>
<dbReference type="InterPro" id="IPR050416">
    <property type="entry name" value="FAD-linked_Oxidoreductase"/>
</dbReference>
<dbReference type="InterPro" id="IPR005919">
    <property type="entry name" value="Pmev_kin_anim"/>
</dbReference>
<evidence type="ECO:0000313" key="6">
    <source>
        <dbReference type="EMBL" id="KEF60858.1"/>
    </source>
</evidence>
<dbReference type="InterPro" id="IPR027417">
    <property type="entry name" value="P-loop_NTPase"/>
</dbReference>
<keyword evidence="3" id="KW-0274">FAD</keyword>
<sequence>MKNSKARLRRPAAVVRPAEIPQVKDCVQWALKHGFGLTIIWGGHSGHCIWSNAVAIDMGAFDQVHISPAGDNGEDSAPWVVVEAGCKTGDVIQKTMAVGLTVPIGARPSVGAGLWLQGGIGHLARSHGLAHQPVGAIRPENGDEILWATKGAGTNFGMVTSVTFKASVAPTYVTQDWTIPLDGSLEMGFRLANFDGLIACRLRRTCCADAYLCLDAEEQRLGVAMFESSTLSLRYETRTPVPCPAILGLENEHKVVDGFGLFDTELNMSGMHGEHGGGKTSSFERCIFLKGISMDDARPFSTALETRPSPLCYLHLLQGGGAVRDVPAEATAFGCRDRDFACVVTGVWPRDRDNTEASRSVVQWVYKVVENLLPLSTGVYRANLGPDPRDAALAAKAFGANLPYLVCLKKNMDPQNVLAYACPLPKLMKSKPIVLVTGNSCVGKDYCAKVWASMISTNTQKNLKAHVVSISDKTKREDVTATSTDLRRLLNNRVYKEQHRSRMTAFFKEEVKQRPRLLQEHFLDVLHGATDVDVPFIHRNERRCPVARLSGLVLESRLLEVRVQAREQTRRLRRGCDSNNDGNDLNNLTRNVEWLDYSPSPTFDNGPSEDDLAKQFAERSPPLLLFHRAGAPE</sequence>
<gene>
    <name evidence="6" type="ORF">A1O9_02420</name>
</gene>
<dbReference type="GO" id="GO:0004631">
    <property type="term" value="F:phosphomevalonate kinase activity"/>
    <property type="evidence" value="ECO:0007669"/>
    <property type="project" value="InterPro"/>
</dbReference>
<dbReference type="InterPro" id="IPR006094">
    <property type="entry name" value="Oxid_FAD_bind_N"/>
</dbReference>
<keyword evidence="2" id="KW-0285">Flavoprotein</keyword>
<dbReference type="GO" id="GO:0071949">
    <property type="term" value="F:FAD binding"/>
    <property type="evidence" value="ECO:0007669"/>
    <property type="project" value="InterPro"/>
</dbReference>
<feature type="domain" description="FAD-binding PCMH-type" evidence="5">
    <location>
        <begin position="7"/>
        <end position="169"/>
    </location>
</feature>
<keyword evidence="7" id="KW-1185">Reference proteome</keyword>
<evidence type="ECO:0000256" key="4">
    <source>
        <dbReference type="ARBA" id="ARBA00023002"/>
    </source>
</evidence>
<evidence type="ECO:0000256" key="2">
    <source>
        <dbReference type="ARBA" id="ARBA00022630"/>
    </source>
</evidence>
<dbReference type="PANTHER" id="PTHR42973:SF25">
    <property type="entry name" value="PHOSPHOMEVALONATE KINASE"/>
    <property type="match status" value="1"/>
</dbReference>
<dbReference type="GeneID" id="25277364"/>
<dbReference type="AlphaFoldDB" id="A0A072PNF9"/>
<reference evidence="6 7" key="1">
    <citation type="submission" date="2013-03" db="EMBL/GenBank/DDBJ databases">
        <title>The Genome Sequence of Exophiala aquamarina CBS 119918.</title>
        <authorList>
            <consortium name="The Broad Institute Genomics Platform"/>
            <person name="Cuomo C."/>
            <person name="de Hoog S."/>
            <person name="Gorbushina A."/>
            <person name="Walker B."/>
            <person name="Young S.K."/>
            <person name="Zeng Q."/>
            <person name="Gargeya S."/>
            <person name="Fitzgerald M."/>
            <person name="Haas B."/>
            <person name="Abouelleil A."/>
            <person name="Allen A.W."/>
            <person name="Alvarado L."/>
            <person name="Arachchi H.M."/>
            <person name="Berlin A.M."/>
            <person name="Chapman S.B."/>
            <person name="Gainer-Dewar J."/>
            <person name="Goldberg J."/>
            <person name="Griggs A."/>
            <person name="Gujja S."/>
            <person name="Hansen M."/>
            <person name="Howarth C."/>
            <person name="Imamovic A."/>
            <person name="Ireland A."/>
            <person name="Larimer J."/>
            <person name="McCowan C."/>
            <person name="Murphy C."/>
            <person name="Pearson M."/>
            <person name="Poon T.W."/>
            <person name="Priest M."/>
            <person name="Roberts A."/>
            <person name="Saif S."/>
            <person name="Shea T."/>
            <person name="Sisk P."/>
            <person name="Sykes S."/>
            <person name="Wortman J."/>
            <person name="Nusbaum C."/>
            <person name="Birren B."/>
        </authorList>
    </citation>
    <scope>NUCLEOTIDE SEQUENCE [LARGE SCALE GENOMIC DNA]</scope>
    <source>
        <strain evidence="6 7">CBS 119918</strain>
    </source>
</reference>
<comment type="similarity">
    <text evidence="1">Belongs to the oxygen-dependent FAD-linked oxidoreductase family.</text>
</comment>
<dbReference type="GO" id="GO:0005737">
    <property type="term" value="C:cytoplasm"/>
    <property type="evidence" value="ECO:0007669"/>
    <property type="project" value="InterPro"/>
</dbReference>
<protein>
    <recommendedName>
        <fullName evidence="5">FAD-binding PCMH-type domain-containing protein</fullName>
    </recommendedName>
</protein>
<keyword evidence="4" id="KW-0560">Oxidoreductase</keyword>
<dbReference type="Pfam" id="PF01565">
    <property type="entry name" value="FAD_binding_4"/>
    <property type="match status" value="1"/>
</dbReference>
<dbReference type="Gene3D" id="3.40.50.300">
    <property type="entry name" value="P-loop containing nucleotide triphosphate hydrolases"/>
    <property type="match status" value="1"/>
</dbReference>
<dbReference type="STRING" id="1182545.A0A072PNF9"/>
<dbReference type="InterPro" id="IPR016169">
    <property type="entry name" value="FAD-bd_PCMH_sub2"/>
</dbReference>
<dbReference type="InterPro" id="IPR036318">
    <property type="entry name" value="FAD-bd_PCMH-like_sf"/>
</dbReference>
<dbReference type="PANTHER" id="PTHR42973">
    <property type="entry name" value="BINDING OXIDOREDUCTASE, PUTATIVE (AFU_ORTHOLOGUE AFUA_1G17690)-RELATED"/>
    <property type="match status" value="1"/>
</dbReference>
<accession>A0A072PNF9</accession>
<dbReference type="Pfam" id="PF04275">
    <property type="entry name" value="P-mevalo_kinase"/>
    <property type="match status" value="1"/>
</dbReference>
<evidence type="ECO:0000313" key="7">
    <source>
        <dbReference type="Proteomes" id="UP000027920"/>
    </source>
</evidence>
<dbReference type="GO" id="GO:0006695">
    <property type="term" value="P:cholesterol biosynthetic process"/>
    <property type="evidence" value="ECO:0007669"/>
    <property type="project" value="InterPro"/>
</dbReference>
<dbReference type="HOGENOM" id="CLU_432130_0_0_1"/>
<dbReference type="InterPro" id="IPR016166">
    <property type="entry name" value="FAD-bd_PCMH"/>
</dbReference>
<dbReference type="UniPathway" id="UPA00057">
    <property type="reaction ID" value="UER00099"/>
</dbReference>
<dbReference type="SUPFAM" id="SSF56176">
    <property type="entry name" value="FAD-binding/transporter-associated domain-like"/>
    <property type="match status" value="1"/>
</dbReference>
<proteinExistence type="inferred from homology"/>
<dbReference type="EMBL" id="AMGV01000002">
    <property type="protein sequence ID" value="KEF60858.1"/>
    <property type="molecule type" value="Genomic_DNA"/>
</dbReference>
<name>A0A072PNF9_9EURO</name>
<dbReference type="VEuPathDB" id="FungiDB:A1O9_02420"/>
<dbReference type="GO" id="GO:0016491">
    <property type="term" value="F:oxidoreductase activity"/>
    <property type="evidence" value="ECO:0007669"/>
    <property type="project" value="UniProtKB-KW"/>
</dbReference>
<dbReference type="Gene3D" id="3.30.465.10">
    <property type="match status" value="1"/>
</dbReference>
<dbReference type="RefSeq" id="XP_013263448.1">
    <property type="nucleotide sequence ID" value="XM_013407994.1"/>
</dbReference>
<organism evidence="6 7">
    <name type="scientific">Exophiala aquamarina CBS 119918</name>
    <dbReference type="NCBI Taxonomy" id="1182545"/>
    <lineage>
        <taxon>Eukaryota</taxon>
        <taxon>Fungi</taxon>
        <taxon>Dikarya</taxon>
        <taxon>Ascomycota</taxon>
        <taxon>Pezizomycotina</taxon>
        <taxon>Eurotiomycetes</taxon>
        <taxon>Chaetothyriomycetidae</taxon>
        <taxon>Chaetothyriales</taxon>
        <taxon>Herpotrichiellaceae</taxon>
        <taxon>Exophiala</taxon>
    </lineage>
</organism>
<dbReference type="Proteomes" id="UP000027920">
    <property type="component" value="Unassembled WGS sequence"/>
</dbReference>
<dbReference type="GO" id="GO:0019287">
    <property type="term" value="P:isopentenyl diphosphate biosynthetic process, mevalonate pathway"/>
    <property type="evidence" value="ECO:0007669"/>
    <property type="project" value="UniProtKB-UniPathway"/>
</dbReference>
<comment type="caution">
    <text evidence="6">The sequence shown here is derived from an EMBL/GenBank/DDBJ whole genome shotgun (WGS) entry which is preliminary data.</text>
</comment>